<dbReference type="Proteomes" id="UP001151699">
    <property type="component" value="Chromosome X"/>
</dbReference>
<dbReference type="AlphaFoldDB" id="A0A9Q0S1C1"/>
<feature type="non-terminal residue" evidence="2">
    <location>
        <position position="1"/>
    </location>
</feature>
<dbReference type="EMBL" id="WJQU01000003">
    <property type="protein sequence ID" value="KAJ6639768.1"/>
    <property type="molecule type" value="Genomic_DNA"/>
</dbReference>
<evidence type="ECO:0000313" key="2">
    <source>
        <dbReference type="EMBL" id="KAJ6639768.1"/>
    </source>
</evidence>
<protein>
    <submittedName>
        <fullName evidence="2">Uncharacterized protein</fullName>
    </submittedName>
</protein>
<organism evidence="2 3">
    <name type="scientific">Pseudolycoriella hygida</name>
    <dbReference type="NCBI Taxonomy" id="35572"/>
    <lineage>
        <taxon>Eukaryota</taxon>
        <taxon>Metazoa</taxon>
        <taxon>Ecdysozoa</taxon>
        <taxon>Arthropoda</taxon>
        <taxon>Hexapoda</taxon>
        <taxon>Insecta</taxon>
        <taxon>Pterygota</taxon>
        <taxon>Neoptera</taxon>
        <taxon>Endopterygota</taxon>
        <taxon>Diptera</taxon>
        <taxon>Nematocera</taxon>
        <taxon>Sciaroidea</taxon>
        <taxon>Sciaridae</taxon>
        <taxon>Pseudolycoriella</taxon>
    </lineage>
</organism>
<evidence type="ECO:0000256" key="1">
    <source>
        <dbReference type="SAM" id="Coils"/>
    </source>
</evidence>
<keyword evidence="1" id="KW-0175">Coiled coil</keyword>
<reference evidence="2" key="1">
    <citation type="submission" date="2022-07" db="EMBL/GenBank/DDBJ databases">
        <authorList>
            <person name="Trinca V."/>
            <person name="Uliana J.V.C."/>
            <person name="Torres T.T."/>
            <person name="Ward R.J."/>
            <person name="Monesi N."/>
        </authorList>
    </citation>
    <scope>NUCLEOTIDE SEQUENCE</scope>
    <source>
        <strain evidence="2">HSMRA1968</strain>
        <tissue evidence="2">Whole embryos</tissue>
    </source>
</reference>
<keyword evidence="3" id="KW-1185">Reference proteome</keyword>
<evidence type="ECO:0000313" key="3">
    <source>
        <dbReference type="Proteomes" id="UP001151699"/>
    </source>
</evidence>
<dbReference type="PANTHER" id="PTHR31424:SF3">
    <property type="entry name" value="RING-TYPE DOMAIN-CONTAINING PROTEIN"/>
    <property type="match status" value="1"/>
</dbReference>
<name>A0A9Q0S1C1_9DIPT</name>
<proteinExistence type="predicted"/>
<dbReference type="OrthoDB" id="6769802at2759"/>
<feature type="coiled-coil region" evidence="1">
    <location>
        <begin position="15"/>
        <end position="70"/>
    </location>
</feature>
<accession>A0A9Q0S1C1</accession>
<sequence>LSTSNRVPAASATPLNAFEEKLHLLESRLSTIESSYNLLVSENTELKRTVANLQQELSQTKVQIEQKRSISSDNATSLSQQDINTNIVIRGVDVNERTPETELTAVYEDLRKHLGISDFPELSPTNSRSKNRFTKIIVRGKVEAMIKKLFDYNACDEHLPCAICSGCLRNLYRSGNRVDITLPDLSIFPVLPVTRSTKKTKCKCQICEMTRTNRLKDAGVTGRGITKDHYIKLCNLCYTQIHGKKGHSCNNVSRFSNLQSIVVTVPTKQKEQILSSVLKLDNTTKTCNSSMTLSQRTGKPLRVSINAENKQNPIISTKVMENIQTSLGLTQNKTVSLAALIRNGSSNRKIIEPGLKQKLSNRLHELDGFFGAELLTFQKIKADKIEEFSQYVVFCHDLEGLIRQVKMKRQVHHVHLKFGIDGGCGYLKVCLSMQSIDNDENGSSTDSVRQKYGESATSAIFQDSGVKKLFIIGVAPSVQENYSNVSLLWSKIHINEFLDTIATDLKLANILTGIMPHSSTYPCTYCVGQKGNLGERAALRTIGNIVMNHAKWKADGEIKSNAKKYANCIHEPIFSGESEKLILDIIPPPELHLMLGVVNTIFDHMLGNFADEAMAWAKSCNVERDVTHGSGFNGNSCKKLLDKLDILRSKCSIGCVKYVQVLDDFRLVVNQCFGKKLNPEYDKSIDKFKKSFMDLKVSVTPKIHAVFFHIKDFCSRHQNGLGFYSEQAMEAAHFEFKTIWMKYNAQYQQKEFVGQKAMIHDVEEEVSTKSRKEDLVEDDEFAFAENETPRREEIGSFLNTDVLRKIRDRHVNVMVHIFCKAISLKPMHQKMEASILQPADRDRAGTQSSADLMELTQKIKGFDGSCLSKYVVVFCYGLTPLYSAYAPTRKYG</sequence>
<gene>
    <name evidence="2" type="ORF">Bhyg_12515</name>
</gene>
<feature type="non-terminal residue" evidence="2">
    <location>
        <position position="892"/>
    </location>
</feature>
<dbReference type="PANTHER" id="PTHR31424">
    <property type="entry name" value="PROTEIN CBG23806"/>
    <property type="match status" value="1"/>
</dbReference>
<comment type="caution">
    <text evidence="2">The sequence shown here is derived from an EMBL/GenBank/DDBJ whole genome shotgun (WGS) entry which is preliminary data.</text>
</comment>